<feature type="DNA-binding region" description="HMG box" evidence="3">
    <location>
        <begin position="181"/>
        <end position="253"/>
    </location>
</feature>
<dbReference type="PANTHER" id="PTHR46040">
    <property type="entry name" value="HIGH MOBILITY GROUP PROTEIN 2"/>
    <property type="match status" value="1"/>
</dbReference>
<feature type="domain" description="HMG box" evidence="5">
    <location>
        <begin position="181"/>
        <end position="253"/>
    </location>
</feature>
<dbReference type="InterPro" id="IPR051965">
    <property type="entry name" value="ChromReg_NeuronalGeneExpr"/>
</dbReference>
<name>A0A6V3RL93_9EUKA</name>
<feature type="region of interest" description="Disordered" evidence="4">
    <location>
        <begin position="278"/>
        <end position="318"/>
    </location>
</feature>
<dbReference type="SMART" id="SM00398">
    <property type="entry name" value="HMG"/>
    <property type="match status" value="1"/>
</dbReference>
<dbReference type="GO" id="GO:0010468">
    <property type="term" value="P:regulation of gene expression"/>
    <property type="evidence" value="ECO:0007669"/>
    <property type="project" value="TreeGrafter"/>
</dbReference>
<feature type="compositionally biased region" description="Basic residues" evidence="4">
    <location>
        <begin position="160"/>
        <end position="185"/>
    </location>
</feature>
<keyword evidence="1 3" id="KW-0238">DNA-binding</keyword>
<accession>A0A6V3RL93</accession>
<evidence type="ECO:0000256" key="1">
    <source>
        <dbReference type="ARBA" id="ARBA00023125"/>
    </source>
</evidence>
<reference evidence="6" key="1">
    <citation type="submission" date="2021-01" db="EMBL/GenBank/DDBJ databases">
        <authorList>
            <person name="Corre E."/>
            <person name="Pelletier E."/>
            <person name="Niang G."/>
            <person name="Scheremetjew M."/>
            <person name="Finn R."/>
            <person name="Kale V."/>
            <person name="Holt S."/>
            <person name="Cochrane G."/>
            <person name="Meng A."/>
            <person name="Brown T."/>
            <person name="Cohen L."/>
        </authorList>
    </citation>
    <scope>NUCLEOTIDE SEQUENCE</scope>
    <source>
        <strain evidence="6">CCCM811</strain>
    </source>
</reference>
<evidence type="ECO:0000256" key="2">
    <source>
        <dbReference type="ARBA" id="ARBA00023242"/>
    </source>
</evidence>
<proteinExistence type="predicted"/>
<feature type="compositionally biased region" description="Polar residues" evidence="4">
    <location>
        <begin position="291"/>
        <end position="318"/>
    </location>
</feature>
<gene>
    <name evidence="6" type="ORF">LGLO00237_LOCUS27355</name>
</gene>
<evidence type="ECO:0000256" key="3">
    <source>
        <dbReference type="PROSITE-ProRule" id="PRU00267"/>
    </source>
</evidence>
<keyword evidence="2 3" id="KW-0539">Nucleus</keyword>
<evidence type="ECO:0000256" key="4">
    <source>
        <dbReference type="SAM" id="MobiDB-lite"/>
    </source>
</evidence>
<dbReference type="PANTHER" id="PTHR46040:SF3">
    <property type="entry name" value="HIGH MOBILITY GROUP PROTEIN 2"/>
    <property type="match status" value="1"/>
</dbReference>
<dbReference type="InterPro" id="IPR009071">
    <property type="entry name" value="HMG_box_dom"/>
</dbReference>
<dbReference type="Pfam" id="PF00505">
    <property type="entry name" value="HMG_box"/>
    <property type="match status" value="1"/>
</dbReference>
<dbReference type="PROSITE" id="PS50118">
    <property type="entry name" value="HMG_BOX_2"/>
    <property type="match status" value="1"/>
</dbReference>
<dbReference type="EMBL" id="HBIV01038502">
    <property type="protein sequence ID" value="CAE0675578.1"/>
    <property type="molecule type" value="Transcribed_RNA"/>
</dbReference>
<dbReference type="SUPFAM" id="SSF47095">
    <property type="entry name" value="HMG-box"/>
    <property type="match status" value="1"/>
</dbReference>
<feature type="compositionally biased region" description="Low complexity" evidence="4">
    <location>
        <begin position="124"/>
        <end position="133"/>
    </location>
</feature>
<protein>
    <recommendedName>
        <fullName evidence="5">HMG box domain-containing protein</fullName>
    </recommendedName>
</protein>
<dbReference type="InterPro" id="IPR036910">
    <property type="entry name" value="HMG_box_dom_sf"/>
</dbReference>
<feature type="compositionally biased region" description="Polar residues" evidence="4">
    <location>
        <begin position="139"/>
        <end position="155"/>
    </location>
</feature>
<sequence length="450" mass="49655">MCPTRTTCDIIVCSNPKAINPNTGELVFLAREDSTGKLIWVQATDKIHPPPNQIISRATDDGQIPPGLLAKLKESSGQRDCSPVFLIQGNKVQTSFPGSPKTKSPPVVETNVPAKKAKTKESETSSVPTSPKVPKSPENEPSSQETKKSPASRQGSRSRSPAKSRSKRKRRDNSALRLKKPKRPKTGYNFFQLSIRDKLCQKVSMDDRVLHNETVARIIGKKWKALSKRERRFFQTLADQDKTRYERELKEYLQKMQSSELGGSDDRKQPPLRRCVSFDDAMSKNRKSKAPKSSDSIPEGSTSAKGSSSVEASGSTEVGKSDLIDKKSLGRQISEILGSFNKPLKTLKGFDDALSLNVGHEPRLLRGSLSCDNMPLSSNLFSSPVLPSCSSDVVVNDDERLLMNPLTNDLYNPSDRPPALFDATESPVFPSLPDIDSMFSKDFTSWDSGL</sequence>
<organism evidence="6">
    <name type="scientific">Lotharella globosa</name>
    <dbReference type="NCBI Taxonomy" id="91324"/>
    <lineage>
        <taxon>Eukaryota</taxon>
        <taxon>Sar</taxon>
        <taxon>Rhizaria</taxon>
        <taxon>Cercozoa</taxon>
        <taxon>Chlorarachniophyceae</taxon>
        <taxon>Lotharella</taxon>
    </lineage>
</organism>
<feature type="region of interest" description="Disordered" evidence="4">
    <location>
        <begin position="92"/>
        <end position="187"/>
    </location>
</feature>
<dbReference type="GO" id="GO:0003677">
    <property type="term" value="F:DNA binding"/>
    <property type="evidence" value="ECO:0007669"/>
    <property type="project" value="UniProtKB-UniRule"/>
</dbReference>
<dbReference type="GO" id="GO:0005634">
    <property type="term" value="C:nucleus"/>
    <property type="evidence" value="ECO:0007669"/>
    <property type="project" value="UniProtKB-UniRule"/>
</dbReference>
<dbReference type="AlphaFoldDB" id="A0A6V3RL93"/>
<evidence type="ECO:0000313" key="6">
    <source>
        <dbReference type="EMBL" id="CAE0675578.1"/>
    </source>
</evidence>
<evidence type="ECO:0000259" key="5">
    <source>
        <dbReference type="PROSITE" id="PS50118"/>
    </source>
</evidence>
<dbReference type="Gene3D" id="1.10.30.10">
    <property type="entry name" value="High mobility group box domain"/>
    <property type="match status" value="1"/>
</dbReference>